<dbReference type="SUPFAM" id="SSF50978">
    <property type="entry name" value="WD40 repeat-like"/>
    <property type="match status" value="1"/>
</dbReference>
<sequence length="379" mass="43301">MYQPDINTYLEAIRQEFETIKKDNKALKQENARLVDLNNQYFQKMNYYMEMSKKTVVNKASMLKMGSDWTVEGDKIFEVSLGYKLVMEEAISSVAVSQDGKMVAFVSGKEVYTVINDEMFVIDSEMVVYDKQRVKRQRMFNPSYSGSYGGFKHHPTKVSKAVYFSPCSTYLFITESGGFIKQWDLQSRVLVRAIGVPEPRGLVCTEDLLYVISVDRALRIYDKEKVIMVITTMEDLEGPLLLSSDREKAFCFGSGSLICFDLVRRNYTTTGSDKPTHMSLLSDLGFLCVATKSSLNFYKTSPSLRFVSSNENEETNYCTSTFENVLVVGHKKGISYYDIKNKRKMKINIEGGSHHIDSCSTHVVSIENKNTIRIWKHVQ</sequence>
<dbReference type="Proteomes" id="UP000740883">
    <property type="component" value="Unassembled WGS sequence"/>
</dbReference>
<evidence type="ECO:0000313" key="2">
    <source>
        <dbReference type="EMBL" id="KAF9761264.1"/>
    </source>
</evidence>
<dbReference type="Gene3D" id="2.130.10.10">
    <property type="entry name" value="YVTN repeat-like/Quinoprotein amine dehydrogenase"/>
    <property type="match status" value="1"/>
</dbReference>
<evidence type="ECO:0000256" key="1">
    <source>
        <dbReference type="SAM" id="Coils"/>
    </source>
</evidence>
<dbReference type="InterPro" id="IPR036322">
    <property type="entry name" value="WD40_repeat_dom_sf"/>
</dbReference>
<dbReference type="EMBL" id="SBJO01000376">
    <property type="protein sequence ID" value="KAF9761264.1"/>
    <property type="molecule type" value="Genomic_DNA"/>
</dbReference>
<dbReference type="AlphaFoldDB" id="A0A9P6GWG5"/>
<reference evidence="2 3" key="1">
    <citation type="journal article" date="2020" name="Genome Biol. Evol.">
        <title>Comparative genomics of strictly vertically transmitted, feminizing microsporidia endosymbionts of amphipod crustaceans.</title>
        <authorList>
            <person name="Cormier A."/>
            <person name="Chebbi M.A."/>
            <person name="Giraud I."/>
            <person name="Wattier R."/>
            <person name="Teixeira M."/>
            <person name="Gilbert C."/>
            <person name="Rigaud T."/>
            <person name="Cordaux R."/>
        </authorList>
    </citation>
    <scope>NUCLEOTIDE SEQUENCE [LARGE SCALE GENOMIC DNA]</scope>
    <source>
        <strain evidence="2 3">Ou3-Ou53</strain>
    </source>
</reference>
<keyword evidence="1" id="KW-0175">Coiled coil</keyword>
<gene>
    <name evidence="2" type="ORF">NGRA_2762</name>
</gene>
<name>A0A9P6GWG5_9MICR</name>
<evidence type="ECO:0000313" key="3">
    <source>
        <dbReference type="Proteomes" id="UP000740883"/>
    </source>
</evidence>
<proteinExistence type="predicted"/>
<organism evidence="2 3">
    <name type="scientific">Nosema granulosis</name>
    <dbReference type="NCBI Taxonomy" id="83296"/>
    <lineage>
        <taxon>Eukaryota</taxon>
        <taxon>Fungi</taxon>
        <taxon>Fungi incertae sedis</taxon>
        <taxon>Microsporidia</taxon>
        <taxon>Nosematidae</taxon>
        <taxon>Nosema</taxon>
    </lineage>
</organism>
<accession>A0A9P6GWG5</accession>
<dbReference type="OrthoDB" id="538223at2759"/>
<feature type="coiled-coil region" evidence="1">
    <location>
        <begin position="10"/>
        <end position="40"/>
    </location>
</feature>
<dbReference type="InterPro" id="IPR015943">
    <property type="entry name" value="WD40/YVTN_repeat-like_dom_sf"/>
</dbReference>
<keyword evidence="3" id="KW-1185">Reference proteome</keyword>
<protein>
    <submittedName>
        <fullName evidence="2">Uncharacterized protein</fullName>
    </submittedName>
</protein>
<comment type="caution">
    <text evidence="2">The sequence shown here is derived from an EMBL/GenBank/DDBJ whole genome shotgun (WGS) entry which is preliminary data.</text>
</comment>